<dbReference type="EMBL" id="QKZU01000002">
    <property type="protein sequence ID" value="PZX60208.1"/>
    <property type="molecule type" value="Genomic_DNA"/>
</dbReference>
<evidence type="ECO:0000313" key="3">
    <source>
        <dbReference type="Proteomes" id="UP000249115"/>
    </source>
</evidence>
<reference evidence="2 4" key="2">
    <citation type="submission" date="2019-08" db="EMBL/GenBank/DDBJ databases">
        <title>Genome of Algoriphagus ratkowskyi IC026.</title>
        <authorList>
            <person name="Bowman J.P."/>
        </authorList>
    </citation>
    <scope>NUCLEOTIDE SEQUENCE [LARGE SCALE GENOMIC DNA]</scope>
    <source>
        <strain evidence="2 4">IC026</strain>
    </source>
</reference>
<comment type="caution">
    <text evidence="1">The sequence shown here is derived from an EMBL/GenBank/DDBJ whole genome shotgun (WGS) entry which is preliminary data.</text>
</comment>
<evidence type="ECO:0000313" key="1">
    <source>
        <dbReference type="EMBL" id="PZX60208.1"/>
    </source>
</evidence>
<dbReference type="EMBL" id="VORV01000005">
    <property type="protein sequence ID" value="TXD78033.1"/>
    <property type="molecule type" value="Genomic_DNA"/>
</dbReference>
<protein>
    <submittedName>
        <fullName evidence="1">Uncharacterized protein</fullName>
    </submittedName>
</protein>
<proteinExistence type="predicted"/>
<dbReference type="AlphaFoldDB" id="A0A2W7RGZ3"/>
<name>A0A2W7RGZ3_9BACT</name>
<organism evidence="1 3">
    <name type="scientific">Algoriphagus ratkowskyi</name>
    <dbReference type="NCBI Taxonomy" id="57028"/>
    <lineage>
        <taxon>Bacteria</taxon>
        <taxon>Pseudomonadati</taxon>
        <taxon>Bacteroidota</taxon>
        <taxon>Cytophagia</taxon>
        <taxon>Cytophagales</taxon>
        <taxon>Cyclobacteriaceae</taxon>
        <taxon>Algoriphagus</taxon>
    </lineage>
</organism>
<dbReference type="Proteomes" id="UP000321927">
    <property type="component" value="Unassembled WGS sequence"/>
</dbReference>
<evidence type="ECO:0000313" key="4">
    <source>
        <dbReference type="Proteomes" id="UP000321927"/>
    </source>
</evidence>
<sequence>MALLNNPDLEFLRVQLNKIVGINHAMARHLLKRSKQTGVFSSLSDTIISVHSGVIISLLSYFMHVIKNEDEPIEFKHPSGSYSFTPVQLEQMAKINEELADILNAAKR</sequence>
<keyword evidence="4" id="KW-1185">Reference proteome</keyword>
<gene>
    <name evidence="2" type="ORF">ESW18_08260</name>
    <name evidence="1" type="ORF">LV84_00478</name>
</gene>
<evidence type="ECO:0000313" key="2">
    <source>
        <dbReference type="EMBL" id="TXD78033.1"/>
    </source>
</evidence>
<dbReference type="Proteomes" id="UP000249115">
    <property type="component" value="Unassembled WGS sequence"/>
</dbReference>
<dbReference type="RefSeq" id="WP_086500047.1">
    <property type="nucleotide sequence ID" value="NZ_MSSV01000004.1"/>
</dbReference>
<reference evidence="1 3" key="1">
    <citation type="submission" date="2018-06" db="EMBL/GenBank/DDBJ databases">
        <title>Genomic Encyclopedia of Archaeal and Bacterial Type Strains, Phase II (KMG-II): from individual species to whole genera.</title>
        <authorList>
            <person name="Goeker M."/>
        </authorList>
    </citation>
    <scope>NUCLEOTIDE SEQUENCE [LARGE SCALE GENOMIC DNA]</scope>
    <source>
        <strain evidence="1 3">DSM 22686</strain>
    </source>
</reference>
<accession>A0A2W7RGZ3</accession>